<dbReference type="InterPro" id="IPR048431">
    <property type="entry name" value="MASE8"/>
</dbReference>
<evidence type="ECO:0000313" key="6">
    <source>
        <dbReference type="Proteomes" id="UP001595711"/>
    </source>
</evidence>
<dbReference type="Gene3D" id="3.30.70.270">
    <property type="match status" value="1"/>
</dbReference>
<feature type="transmembrane region" description="Helical" evidence="3">
    <location>
        <begin position="137"/>
        <end position="153"/>
    </location>
</feature>
<feature type="transmembrane region" description="Helical" evidence="3">
    <location>
        <begin position="159"/>
        <end position="179"/>
    </location>
</feature>
<dbReference type="RefSeq" id="WP_379727667.1">
    <property type="nucleotide sequence ID" value="NZ_JBHRYJ010000003.1"/>
</dbReference>
<dbReference type="InterPro" id="IPR029787">
    <property type="entry name" value="Nucleotide_cyclase"/>
</dbReference>
<dbReference type="NCBIfam" id="TIGR00254">
    <property type="entry name" value="GGDEF"/>
    <property type="match status" value="1"/>
</dbReference>
<evidence type="ECO:0000259" key="4">
    <source>
        <dbReference type="PROSITE" id="PS50887"/>
    </source>
</evidence>
<feature type="transmembrane region" description="Helical" evidence="3">
    <location>
        <begin position="112"/>
        <end position="130"/>
    </location>
</feature>
<dbReference type="SUPFAM" id="SSF55073">
    <property type="entry name" value="Nucleotide cyclase"/>
    <property type="match status" value="1"/>
</dbReference>
<dbReference type="Pfam" id="PF00990">
    <property type="entry name" value="GGDEF"/>
    <property type="match status" value="1"/>
</dbReference>
<dbReference type="EC" id="2.7.7.65" evidence="1"/>
<evidence type="ECO:0000313" key="5">
    <source>
        <dbReference type="EMBL" id="MFC3676636.1"/>
    </source>
</evidence>
<proteinExistence type="predicted"/>
<dbReference type="CDD" id="cd01949">
    <property type="entry name" value="GGDEF"/>
    <property type="match status" value="1"/>
</dbReference>
<evidence type="ECO:0000256" key="3">
    <source>
        <dbReference type="SAM" id="Phobius"/>
    </source>
</evidence>
<reference evidence="6" key="1">
    <citation type="journal article" date="2019" name="Int. J. Syst. Evol. Microbiol.">
        <title>The Global Catalogue of Microorganisms (GCM) 10K type strain sequencing project: providing services to taxonomists for standard genome sequencing and annotation.</title>
        <authorList>
            <consortium name="The Broad Institute Genomics Platform"/>
            <consortium name="The Broad Institute Genome Sequencing Center for Infectious Disease"/>
            <person name="Wu L."/>
            <person name="Ma J."/>
        </authorList>
    </citation>
    <scope>NUCLEOTIDE SEQUENCE [LARGE SCALE GENOMIC DNA]</scope>
    <source>
        <strain evidence="6">KCTC 42182</strain>
    </source>
</reference>
<sequence length="365" mass="40001">MPDRERPEGNAGEAAYEDDLSLRLSSDSSTRAVLFSLLILGFNIWDRFIDAAHADTALLWRIATAAAILLVQGLWVLSRRKSYRLYRRLVLIHTVTVPLGMTMAVAVLDQGLLYGLSNFIFLYIWIPSVLPSRRDALTGGVLAGLTILGVVLVRGAGGLAVGNIVTLVGLGTVLAMMTATKFEAALRRAWGQEQIAAREARTDMLTGMVNRRRFEEAAAAEWRRCLRYGREATLIVFDLDRFKQINDEHGHAAGDIVLRQVADACRAEIRDMDMVARIGGEEFAVLLPETPMIAGGRLAERLRLRIMALSIDTRRGLVQPTASFGVAPLLAGATDWQSALDLADAALYRAKDQGRNRVEMAAVAS</sequence>
<keyword evidence="3" id="KW-0812">Transmembrane</keyword>
<dbReference type="SMART" id="SM00267">
    <property type="entry name" value="GGDEF"/>
    <property type="match status" value="1"/>
</dbReference>
<keyword evidence="5" id="KW-0548">Nucleotidyltransferase</keyword>
<dbReference type="PANTHER" id="PTHR45138">
    <property type="entry name" value="REGULATORY COMPONENTS OF SENSORY TRANSDUCTION SYSTEM"/>
    <property type="match status" value="1"/>
</dbReference>
<keyword evidence="6" id="KW-1185">Reference proteome</keyword>
<feature type="domain" description="GGDEF" evidence="4">
    <location>
        <begin position="230"/>
        <end position="363"/>
    </location>
</feature>
<evidence type="ECO:0000256" key="2">
    <source>
        <dbReference type="ARBA" id="ARBA00034247"/>
    </source>
</evidence>
<dbReference type="Pfam" id="PF20968">
    <property type="entry name" value="MASE8"/>
    <property type="match status" value="1"/>
</dbReference>
<gene>
    <name evidence="5" type="ORF">ACFOOQ_13845</name>
</gene>
<feature type="transmembrane region" description="Helical" evidence="3">
    <location>
        <begin position="28"/>
        <end position="45"/>
    </location>
</feature>
<dbReference type="PANTHER" id="PTHR45138:SF9">
    <property type="entry name" value="DIGUANYLATE CYCLASE DGCM-RELATED"/>
    <property type="match status" value="1"/>
</dbReference>
<organism evidence="5 6">
    <name type="scientific">Ferrovibrio xuzhouensis</name>
    <dbReference type="NCBI Taxonomy" id="1576914"/>
    <lineage>
        <taxon>Bacteria</taxon>
        <taxon>Pseudomonadati</taxon>
        <taxon>Pseudomonadota</taxon>
        <taxon>Alphaproteobacteria</taxon>
        <taxon>Rhodospirillales</taxon>
        <taxon>Rhodospirillaceae</taxon>
        <taxon>Ferrovibrio</taxon>
    </lineage>
</organism>
<dbReference type="InterPro" id="IPR000160">
    <property type="entry name" value="GGDEF_dom"/>
</dbReference>
<comment type="caution">
    <text evidence="5">The sequence shown here is derived from an EMBL/GenBank/DDBJ whole genome shotgun (WGS) entry which is preliminary data.</text>
</comment>
<keyword evidence="3" id="KW-1133">Transmembrane helix</keyword>
<comment type="catalytic activity">
    <reaction evidence="2">
        <text>2 GTP = 3',3'-c-di-GMP + 2 diphosphate</text>
        <dbReference type="Rhea" id="RHEA:24898"/>
        <dbReference type="ChEBI" id="CHEBI:33019"/>
        <dbReference type="ChEBI" id="CHEBI:37565"/>
        <dbReference type="ChEBI" id="CHEBI:58805"/>
        <dbReference type="EC" id="2.7.7.65"/>
    </reaction>
</comment>
<keyword evidence="5" id="KW-0808">Transferase</keyword>
<accession>A0ABV7VJB9</accession>
<dbReference type="EMBL" id="JBHRYJ010000003">
    <property type="protein sequence ID" value="MFC3676636.1"/>
    <property type="molecule type" value="Genomic_DNA"/>
</dbReference>
<feature type="transmembrane region" description="Helical" evidence="3">
    <location>
        <begin position="57"/>
        <end position="77"/>
    </location>
</feature>
<dbReference type="InterPro" id="IPR050469">
    <property type="entry name" value="Diguanylate_Cyclase"/>
</dbReference>
<dbReference type="PROSITE" id="PS50887">
    <property type="entry name" value="GGDEF"/>
    <property type="match status" value="1"/>
</dbReference>
<keyword evidence="3" id="KW-0472">Membrane</keyword>
<dbReference type="GO" id="GO:0052621">
    <property type="term" value="F:diguanylate cyclase activity"/>
    <property type="evidence" value="ECO:0007669"/>
    <property type="project" value="UniProtKB-EC"/>
</dbReference>
<name>A0ABV7VJB9_9PROT</name>
<protein>
    <recommendedName>
        <fullName evidence="1">diguanylate cyclase</fullName>
        <ecNumber evidence="1">2.7.7.65</ecNumber>
    </recommendedName>
</protein>
<evidence type="ECO:0000256" key="1">
    <source>
        <dbReference type="ARBA" id="ARBA00012528"/>
    </source>
</evidence>
<dbReference type="Proteomes" id="UP001595711">
    <property type="component" value="Unassembled WGS sequence"/>
</dbReference>
<dbReference type="InterPro" id="IPR043128">
    <property type="entry name" value="Rev_trsase/Diguanyl_cyclase"/>
</dbReference>